<gene>
    <name evidence="2" type="ORF">JTE90_009236</name>
</gene>
<feature type="compositionally biased region" description="Basic and acidic residues" evidence="1">
    <location>
        <begin position="29"/>
        <end position="47"/>
    </location>
</feature>
<evidence type="ECO:0000256" key="1">
    <source>
        <dbReference type="SAM" id="MobiDB-lite"/>
    </source>
</evidence>
<reference evidence="2 3" key="1">
    <citation type="journal article" date="2022" name="Nat. Ecol. Evol.">
        <title>A masculinizing supergene underlies an exaggerated male reproductive morph in a spider.</title>
        <authorList>
            <person name="Hendrickx F."/>
            <person name="De Corte Z."/>
            <person name="Sonet G."/>
            <person name="Van Belleghem S.M."/>
            <person name="Kostlbacher S."/>
            <person name="Vangestel C."/>
        </authorList>
    </citation>
    <scope>NUCLEOTIDE SEQUENCE [LARGE SCALE GENOMIC DNA]</scope>
    <source>
        <strain evidence="2">W744_W776</strain>
    </source>
</reference>
<organism evidence="2 3">
    <name type="scientific">Oedothorax gibbosus</name>
    <dbReference type="NCBI Taxonomy" id="931172"/>
    <lineage>
        <taxon>Eukaryota</taxon>
        <taxon>Metazoa</taxon>
        <taxon>Ecdysozoa</taxon>
        <taxon>Arthropoda</taxon>
        <taxon>Chelicerata</taxon>
        <taxon>Arachnida</taxon>
        <taxon>Araneae</taxon>
        <taxon>Araneomorphae</taxon>
        <taxon>Entelegynae</taxon>
        <taxon>Araneoidea</taxon>
        <taxon>Linyphiidae</taxon>
        <taxon>Erigoninae</taxon>
        <taxon>Oedothorax</taxon>
    </lineage>
</organism>
<dbReference type="AlphaFoldDB" id="A0AAV6UT47"/>
<comment type="caution">
    <text evidence="2">The sequence shown here is derived from an EMBL/GenBank/DDBJ whole genome shotgun (WGS) entry which is preliminary data.</text>
</comment>
<protein>
    <submittedName>
        <fullName evidence="2">Uncharacterized protein</fullName>
    </submittedName>
</protein>
<name>A0AAV6UT47_9ARAC</name>
<feature type="region of interest" description="Disordered" evidence="1">
    <location>
        <begin position="20"/>
        <end position="56"/>
    </location>
</feature>
<dbReference type="EMBL" id="JAFNEN010000300">
    <property type="protein sequence ID" value="KAG8186481.1"/>
    <property type="molecule type" value="Genomic_DNA"/>
</dbReference>
<evidence type="ECO:0000313" key="3">
    <source>
        <dbReference type="Proteomes" id="UP000827092"/>
    </source>
</evidence>
<sequence>MEVVTSDAQTCILEAVAFGVPTSPPAQDEMERRQPEPQPRRRGDSKTKGLRPCRLTSWDNRRRPSRFRLISPGRHCKNNRNLQATDHQVDKDSNELLIVIFFGLF</sequence>
<evidence type="ECO:0000313" key="2">
    <source>
        <dbReference type="EMBL" id="KAG8186481.1"/>
    </source>
</evidence>
<proteinExistence type="predicted"/>
<keyword evidence="3" id="KW-1185">Reference proteome</keyword>
<accession>A0AAV6UT47</accession>
<dbReference type="Proteomes" id="UP000827092">
    <property type="component" value="Unassembled WGS sequence"/>
</dbReference>